<organism evidence="21 22">
    <name type="scientific">Litorilinea aerophila</name>
    <dbReference type="NCBI Taxonomy" id="1204385"/>
    <lineage>
        <taxon>Bacteria</taxon>
        <taxon>Bacillati</taxon>
        <taxon>Chloroflexota</taxon>
        <taxon>Caldilineae</taxon>
        <taxon>Caldilineales</taxon>
        <taxon>Caldilineaceae</taxon>
        <taxon>Litorilinea</taxon>
    </lineage>
</organism>
<dbReference type="GO" id="GO:0016301">
    <property type="term" value="F:kinase activity"/>
    <property type="evidence" value="ECO:0007669"/>
    <property type="project" value="UniProtKB-KW"/>
</dbReference>
<comment type="cofactor">
    <cofactor evidence="3">
        <name>Mg(2+)</name>
        <dbReference type="ChEBI" id="CHEBI:18420"/>
    </cofactor>
</comment>
<dbReference type="InterPro" id="IPR000489">
    <property type="entry name" value="Pterin-binding_dom"/>
</dbReference>
<comment type="pathway">
    <text evidence="4">Cofactor biosynthesis; tetrahydrofolate biosynthesis; 7,8-dihydrofolate from 2-amino-4-hydroxy-6-hydroxymethyl-7,8-dihydropteridine diphosphate and 4-aminobenzoate: step 1/2.</text>
</comment>
<evidence type="ECO:0000313" key="22">
    <source>
        <dbReference type="Proteomes" id="UP000317371"/>
    </source>
</evidence>
<sequence length="488" mass="53256">MARVFTCIISPALPISAYPEFPGPSTHMPMVQSQTQSHTAYIAMGSNLGPRAAHLHAALQAMASFAVVEDTSFLYETPPAYVTDQPDFLNAVCRIRTDLAPAELLAALKSVERRLGRTETVRFGPRVIDLDILFYDDLCLDEEELTLPHPRLAERDFVLRPLCDLVPDLRHPRLQATVQELLQALPPPDMHRVTPVGEQLWRWGEKTYVMGILNATPDSFSGDGLLQDPDPVARAVAQARHFVDAGAHCLDVGGQSTRPQHPVISEEEELARVIPVIQALAGEVPVPISVDTFRASVAKAALGAGASLINDVWGTLLDPAMATVAAQANVPLVVMHNRMPNPDPTYRPVAAQMEAAYRYQDVASDVWSDLDAILARARRAGVPRWHLIVDPGIGFGKTVGQQLALIRRLDELTARGYPLLFGPSRKSFIGKVLGDVPPEERLEGTLATCVLAIDRGADILRVHDVQAVARAARMTDAVVRPAAWQAWS</sequence>
<dbReference type="NCBIfam" id="TIGR01498">
    <property type="entry name" value="folK"/>
    <property type="match status" value="1"/>
</dbReference>
<evidence type="ECO:0000256" key="15">
    <source>
        <dbReference type="ARBA" id="ARBA00022840"/>
    </source>
</evidence>
<evidence type="ECO:0000256" key="4">
    <source>
        <dbReference type="ARBA" id="ARBA00004763"/>
    </source>
</evidence>
<dbReference type="Pfam" id="PF00809">
    <property type="entry name" value="Pterin_bind"/>
    <property type="match status" value="1"/>
</dbReference>
<comment type="similarity">
    <text evidence="6">Belongs to the DHPS family.</text>
</comment>
<dbReference type="SUPFAM" id="SSF55083">
    <property type="entry name" value="6-hydroxymethyl-7,8-dihydropterin pyrophosphokinase, HPPK"/>
    <property type="match status" value="1"/>
</dbReference>
<dbReference type="InParanoid" id="A0A540V8M4"/>
<dbReference type="OrthoDB" id="9811744at2"/>
<keyword evidence="17" id="KW-0289">Folate biosynthesis</keyword>
<dbReference type="EMBL" id="VIGC01000053">
    <property type="protein sequence ID" value="TQE93072.1"/>
    <property type="molecule type" value="Genomic_DNA"/>
</dbReference>
<gene>
    <name evidence="21" type="primary">folP</name>
    <name evidence="21" type="ORF">FKZ61_23000</name>
</gene>
<evidence type="ECO:0000256" key="13">
    <source>
        <dbReference type="ARBA" id="ARBA00022741"/>
    </source>
</evidence>
<dbReference type="Proteomes" id="UP000317371">
    <property type="component" value="Unassembled WGS sequence"/>
</dbReference>
<comment type="caution">
    <text evidence="21">The sequence shown here is derived from an EMBL/GenBank/DDBJ whole genome shotgun (WGS) entry which is preliminary data.</text>
</comment>
<dbReference type="GO" id="GO:0046654">
    <property type="term" value="P:tetrahydrofolate biosynthetic process"/>
    <property type="evidence" value="ECO:0007669"/>
    <property type="project" value="UniProtKB-UniPathway"/>
</dbReference>
<keyword evidence="15" id="KW-0067">ATP-binding</keyword>
<dbReference type="FunCoup" id="A0A540V8M4">
    <property type="interactions" value="409"/>
</dbReference>
<keyword evidence="16" id="KW-0460">Magnesium</keyword>
<evidence type="ECO:0000256" key="3">
    <source>
        <dbReference type="ARBA" id="ARBA00001946"/>
    </source>
</evidence>
<dbReference type="SUPFAM" id="SSF51717">
    <property type="entry name" value="Dihydropteroate synthetase-like"/>
    <property type="match status" value="1"/>
</dbReference>
<evidence type="ECO:0000256" key="6">
    <source>
        <dbReference type="ARBA" id="ARBA00009503"/>
    </source>
</evidence>
<keyword evidence="13" id="KW-0547">Nucleotide-binding</keyword>
<evidence type="ECO:0000256" key="9">
    <source>
        <dbReference type="ARBA" id="ARBA00013253"/>
    </source>
</evidence>
<keyword evidence="12" id="KW-0479">Metal-binding</keyword>
<dbReference type="PROSITE" id="PS50972">
    <property type="entry name" value="PTERIN_BINDING"/>
    <property type="match status" value="1"/>
</dbReference>
<comment type="catalytic activity">
    <reaction evidence="2">
        <text>6-hydroxymethyl-7,8-dihydropterin + ATP = (7,8-dihydropterin-6-yl)methyl diphosphate + AMP + H(+)</text>
        <dbReference type="Rhea" id="RHEA:11412"/>
        <dbReference type="ChEBI" id="CHEBI:15378"/>
        <dbReference type="ChEBI" id="CHEBI:30616"/>
        <dbReference type="ChEBI" id="CHEBI:44841"/>
        <dbReference type="ChEBI" id="CHEBI:72950"/>
        <dbReference type="ChEBI" id="CHEBI:456215"/>
        <dbReference type="EC" id="2.7.6.3"/>
    </reaction>
</comment>
<keyword evidence="11 21" id="KW-0808">Transferase</keyword>
<comment type="similarity">
    <text evidence="7">In the C-terminal section; belongs to the DHPS family.</text>
</comment>
<dbReference type="PROSITE" id="PS00794">
    <property type="entry name" value="HPPK"/>
    <property type="match status" value="1"/>
</dbReference>
<accession>A0A540V8M4</accession>
<name>A0A540V8M4_9CHLR</name>
<keyword evidence="18" id="KW-0511">Multifunctional enzyme</keyword>
<evidence type="ECO:0000256" key="18">
    <source>
        <dbReference type="ARBA" id="ARBA00023268"/>
    </source>
</evidence>
<dbReference type="InterPro" id="IPR035907">
    <property type="entry name" value="Hppk_sf"/>
</dbReference>
<evidence type="ECO:0000256" key="19">
    <source>
        <dbReference type="ARBA" id="ARBA00030193"/>
    </source>
</evidence>
<dbReference type="InterPro" id="IPR045031">
    <property type="entry name" value="DHP_synth-like"/>
</dbReference>
<keyword evidence="14" id="KW-0418">Kinase</keyword>
<dbReference type="CDD" id="cd00739">
    <property type="entry name" value="DHPS"/>
    <property type="match status" value="1"/>
</dbReference>
<dbReference type="GO" id="GO:0004156">
    <property type="term" value="F:dihydropteroate synthase activity"/>
    <property type="evidence" value="ECO:0007669"/>
    <property type="project" value="UniProtKB-EC"/>
</dbReference>
<dbReference type="GO" id="GO:0046656">
    <property type="term" value="P:folic acid biosynthetic process"/>
    <property type="evidence" value="ECO:0007669"/>
    <property type="project" value="UniProtKB-KW"/>
</dbReference>
<evidence type="ECO:0000256" key="14">
    <source>
        <dbReference type="ARBA" id="ARBA00022777"/>
    </source>
</evidence>
<dbReference type="EC" id="2.7.6.3" evidence="9"/>
<dbReference type="Gene3D" id="3.30.70.560">
    <property type="entry name" value="7,8-Dihydro-6-hydroxymethylpterin-pyrophosphokinase HPPK"/>
    <property type="match status" value="1"/>
</dbReference>
<evidence type="ECO:0000256" key="11">
    <source>
        <dbReference type="ARBA" id="ARBA00022679"/>
    </source>
</evidence>
<evidence type="ECO:0000256" key="2">
    <source>
        <dbReference type="ARBA" id="ARBA00000198"/>
    </source>
</evidence>
<evidence type="ECO:0000256" key="16">
    <source>
        <dbReference type="ARBA" id="ARBA00022842"/>
    </source>
</evidence>
<dbReference type="EC" id="2.5.1.15" evidence="8"/>
<keyword evidence="22" id="KW-1185">Reference proteome</keyword>
<proteinExistence type="inferred from homology"/>
<evidence type="ECO:0000313" key="21">
    <source>
        <dbReference type="EMBL" id="TQE93072.1"/>
    </source>
</evidence>
<protein>
    <recommendedName>
        <fullName evidence="10">Dihydropteroate synthase</fullName>
        <ecNumber evidence="8">2.5.1.15</ecNumber>
        <ecNumber evidence="9">2.7.6.3</ecNumber>
    </recommendedName>
    <alternativeName>
        <fullName evidence="19">Dihydropteroate pyrophosphorylase</fullName>
    </alternativeName>
</protein>
<dbReference type="AlphaFoldDB" id="A0A540V8M4"/>
<dbReference type="UniPathway" id="UPA00077">
    <property type="reaction ID" value="UER00155"/>
</dbReference>
<evidence type="ECO:0000259" key="20">
    <source>
        <dbReference type="PROSITE" id="PS50972"/>
    </source>
</evidence>
<dbReference type="InterPro" id="IPR011005">
    <property type="entry name" value="Dihydropteroate_synth-like_sf"/>
</dbReference>
<comment type="catalytic activity">
    <reaction evidence="1">
        <text>(7,8-dihydropterin-6-yl)methyl diphosphate + 4-aminobenzoate = 7,8-dihydropteroate + diphosphate</text>
        <dbReference type="Rhea" id="RHEA:19949"/>
        <dbReference type="ChEBI" id="CHEBI:17836"/>
        <dbReference type="ChEBI" id="CHEBI:17839"/>
        <dbReference type="ChEBI" id="CHEBI:33019"/>
        <dbReference type="ChEBI" id="CHEBI:72950"/>
        <dbReference type="EC" id="2.5.1.15"/>
    </reaction>
</comment>
<dbReference type="PANTHER" id="PTHR20941">
    <property type="entry name" value="FOLATE SYNTHESIS PROTEINS"/>
    <property type="match status" value="1"/>
</dbReference>
<dbReference type="Gene3D" id="3.20.20.20">
    <property type="entry name" value="Dihydropteroate synthase-like"/>
    <property type="match status" value="1"/>
</dbReference>
<evidence type="ECO:0000256" key="17">
    <source>
        <dbReference type="ARBA" id="ARBA00022909"/>
    </source>
</evidence>
<dbReference type="FunFam" id="3.20.20.20:FF:000006">
    <property type="entry name" value="Dihydropteroate synthase"/>
    <property type="match status" value="1"/>
</dbReference>
<comment type="pathway">
    <text evidence="5">Cofactor biosynthesis; tetrahydrofolate biosynthesis; 2-amino-4-hydroxy-6-hydroxymethyl-7,8-dihydropteridine diphosphate from 7,8-dihydroneopterin triphosphate: step 4/4.</text>
</comment>
<dbReference type="InterPro" id="IPR000550">
    <property type="entry name" value="Hppk"/>
</dbReference>
<evidence type="ECO:0000256" key="10">
    <source>
        <dbReference type="ARBA" id="ARBA00016919"/>
    </source>
</evidence>
<feature type="domain" description="Pterin-binding" evidence="20">
    <location>
        <begin position="207"/>
        <end position="473"/>
    </location>
</feature>
<dbReference type="GO" id="GO:0005524">
    <property type="term" value="F:ATP binding"/>
    <property type="evidence" value="ECO:0007669"/>
    <property type="project" value="UniProtKB-KW"/>
</dbReference>
<dbReference type="PANTHER" id="PTHR20941:SF1">
    <property type="entry name" value="FOLIC ACID SYNTHESIS PROTEIN FOL1"/>
    <property type="match status" value="1"/>
</dbReference>
<dbReference type="CDD" id="cd00483">
    <property type="entry name" value="HPPK"/>
    <property type="match status" value="1"/>
</dbReference>
<evidence type="ECO:0000256" key="1">
    <source>
        <dbReference type="ARBA" id="ARBA00000012"/>
    </source>
</evidence>
<dbReference type="InterPro" id="IPR006390">
    <property type="entry name" value="DHP_synth_dom"/>
</dbReference>
<evidence type="ECO:0000256" key="8">
    <source>
        <dbReference type="ARBA" id="ARBA00012458"/>
    </source>
</evidence>
<dbReference type="NCBIfam" id="TIGR01496">
    <property type="entry name" value="DHPS"/>
    <property type="match status" value="1"/>
</dbReference>
<evidence type="ECO:0000256" key="5">
    <source>
        <dbReference type="ARBA" id="ARBA00005051"/>
    </source>
</evidence>
<evidence type="ECO:0000256" key="12">
    <source>
        <dbReference type="ARBA" id="ARBA00022723"/>
    </source>
</evidence>
<dbReference type="GO" id="GO:0003848">
    <property type="term" value="F:2-amino-4-hydroxy-6-hydroxymethyldihydropteridine diphosphokinase activity"/>
    <property type="evidence" value="ECO:0007669"/>
    <property type="project" value="UniProtKB-EC"/>
</dbReference>
<reference evidence="21 22" key="1">
    <citation type="submission" date="2019-06" db="EMBL/GenBank/DDBJ databases">
        <title>Genome sequence of Litorilinea aerophila BAA-2444.</title>
        <authorList>
            <person name="Maclea K.S."/>
            <person name="Maurais E.G."/>
            <person name="Iannazzi L.C."/>
        </authorList>
    </citation>
    <scope>NUCLEOTIDE SEQUENCE [LARGE SCALE GENOMIC DNA]</scope>
    <source>
        <strain evidence="21 22">ATCC BAA-2444</strain>
    </source>
</reference>
<dbReference type="Pfam" id="PF01288">
    <property type="entry name" value="HPPK"/>
    <property type="match status" value="1"/>
</dbReference>
<dbReference type="GO" id="GO:0046872">
    <property type="term" value="F:metal ion binding"/>
    <property type="evidence" value="ECO:0007669"/>
    <property type="project" value="UniProtKB-KW"/>
</dbReference>
<evidence type="ECO:0000256" key="7">
    <source>
        <dbReference type="ARBA" id="ARBA00009951"/>
    </source>
</evidence>